<dbReference type="InterPro" id="IPR012978">
    <property type="entry name" value="HEAT_RRP12"/>
</dbReference>
<accession>A0A0M0K010</accession>
<dbReference type="PANTHER" id="PTHR48287">
    <property type="entry name" value="ARM REPEAT SUPERFAMILY PROTEIN"/>
    <property type="match status" value="1"/>
</dbReference>
<organism evidence="7 8">
    <name type="scientific">Chrysochromulina tobinii</name>
    <dbReference type="NCBI Taxonomy" id="1460289"/>
    <lineage>
        <taxon>Eukaryota</taxon>
        <taxon>Haptista</taxon>
        <taxon>Haptophyta</taxon>
        <taxon>Prymnesiophyceae</taxon>
        <taxon>Prymnesiales</taxon>
        <taxon>Chrysochromulinaceae</taxon>
        <taxon>Chrysochromulina</taxon>
    </lineage>
</organism>
<dbReference type="AlphaFoldDB" id="A0A0M0K010"/>
<sequence length="1004" mass="107350">MDSSADLYADIRVHTATATSKYLHENVVLAAVEEILAAQAIPRSPVAYLGALMTSLEAQGDTDPAVYAGIMTLLERALAHVPRAVLLSKGPRIASALVGVANRHAEHAPVLRGALSCVLRLLASQPAGAPITADTLKLFRWLLEFVVHPSPKVRSRGQQACTSAIEHTPALSDAAARFVEERLAAAALRDVQPALYVLNFAIGPERFIERLPIRVTTDEGGTDTSWLLAALRHHIGHARLAFFGSYFLPLAQWLDGQVTKLEADCRPNEARNLRNLFEQVWALLPGFCACARDAAEALPSIAQSLGRALAERPEVRGHVLSALSLLVLTARSRKGLPAPGTTPAPGTARGPTELALTPDAEAALATVGRFGKNFLPLLFELHLREPPAKRPALQEAVRTVASVTPDATLGELFKALMRKLLEPSAAAEAPAAEALEAQRSMLDLLLAVAPSLSLSHVAMLHRAVQPMMLASDVLLQKKAYKVLGGLCEYHAAYATAELPALKTALDEALPACLPGAKGKRLACLQAVASALPAAALHELLPALLGEVVLACKEVNVKTRAAAFEFLVALSSTAERRAVGGVTAKADAVRSILVMVAGGLAGNTPHMMAAALAALGRLTFEMRSRPALELTLTQLFATVLSLLSHPAQEVAKAAISYCKVALMTLPPDAARPLLPRLVPPLLLWCSNKHPHLKTQVRYIMERLVKRFGYDAMLEVTPEAHHRLLAHLRKQKAYAHNKAVERRAERDARRTMGLREGGGEDEDEDEAAARRERHAEYEALLEEEAAEADEGGDEGGEDEGAEVADHARAAGRKGQSGRLVISEGRRSADVVAMDGVVEEPEEEGGRTGGGRLEQAKKRRRLAEGAVASASKAEEDEADAPTAAPTAASTTRTDERNKRRVTPRGGGHDDHFGANFGDQFAGKKGAGGDVLREGSMKPYAYLPLNPRLLGKKQQRKAIETLSKLATPMTKRALKAARKASGSRVGLHGLQARRSKGARRNNSGARTA</sequence>
<evidence type="ECO:0000256" key="3">
    <source>
        <dbReference type="ARBA" id="ARBA00023242"/>
    </source>
</evidence>
<dbReference type="OrthoDB" id="2192888at2759"/>
<feature type="domain" description="RRP12 N-terminal HEAT" evidence="6">
    <location>
        <begin position="28"/>
        <end position="162"/>
    </location>
</feature>
<evidence type="ECO:0000259" key="5">
    <source>
        <dbReference type="Pfam" id="PF08161"/>
    </source>
</evidence>
<evidence type="ECO:0000313" key="7">
    <source>
        <dbReference type="EMBL" id="KOO31917.1"/>
    </source>
</evidence>
<feature type="region of interest" description="Disordered" evidence="4">
    <location>
        <begin position="972"/>
        <end position="1004"/>
    </location>
</feature>
<protein>
    <submittedName>
        <fullName evidence="7">Rrp12-like protein</fullName>
    </submittedName>
</protein>
<dbReference type="Gene3D" id="1.25.10.10">
    <property type="entry name" value="Leucine-rich Repeat Variant"/>
    <property type="match status" value="1"/>
</dbReference>
<dbReference type="Proteomes" id="UP000037460">
    <property type="component" value="Unassembled WGS sequence"/>
</dbReference>
<feature type="region of interest" description="Disordered" evidence="4">
    <location>
        <begin position="734"/>
        <end position="770"/>
    </location>
</feature>
<evidence type="ECO:0000313" key="8">
    <source>
        <dbReference type="Proteomes" id="UP000037460"/>
    </source>
</evidence>
<comment type="subcellular location">
    <subcellularLocation>
        <location evidence="1">Nucleus</location>
    </subcellularLocation>
</comment>
<evidence type="ECO:0000256" key="1">
    <source>
        <dbReference type="ARBA" id="ARBA00004123"/>
    </source>
</evidence>
<evidence type="ECO:0000256" key="2">
    <source>
        <dbReference type="ARBA" id="ARBA00007690"/>
    </source>
</evidence>
<dbReference type="InterPro" id="IPR057860">
    <property type="entry name" value="HEAT_RRP12_N"/>
</dbReference>
<dbReference type="Pfam" id="PF08161">
    <property type="entry name" value="RRP12_HEAT"/>
    <property type="match status" value="1"/>
</dbReference>
<keyword evidence="3" id="KW-0539">Nucleus</keyword>
<reference evidence="8" key="1">
    <citation type="journal article" date="2015" name="PLoS Genet.">
        <title>Genome Sequence and Transcriptome Analyses of Chrysochromulina tobin: Metabolic Tools for Enhanced Algal Fitness in the Prominent Order Prymnesiales (Haptophyceae).</title>
        <authorList>
            <person name="Hovde B.T."/>
            <person name="Deodato C.R."/>
            <person name="Hunsperger H.M."/>
            <person name="Ryken S.A."/>
            <person name="Yost W."/>
            <person name="Jha R.K."/>
            <person name="Patterson J."/>
            <person name="Monnat R.J. Jr."/>
            <person name="Barlow S.B."/>
            <person name="Starkenburg S.R."/>
            <person name="Cattolico R.A."/>
        </authorList>
    </citation>
    <scope>NUCLEOTIDE SEQUENCE</scope>
    <source>
        <strain evidence="8">CCMP291</strain>
    </source>
</reference>
<dbReference type="PANTHER" id="PTHR48287:SF1">
    <property type="entry name" value="ARM REPEAT SUPERFAMILY PROTEIN"/>
    <property type="match status" value="1"/>
</dbReference>
<dbReference type="SUPFAM" id="SSF48371">
    <property type="entry name" value="ARM repeat"/>
    <property type="match status" value="1"/>
</dbReference>
<evidence type="ECO:0000256" key="4">
    <source>
        <dbReference type="SAM" id="MobiDB-lite"/>
    </source>
</evidence>
<comment type="similarity">
    <text evidence="2">Belongs to the RRP12 family.</text>
</comment>
<feature type="region of interest" description="Disordered" evidence="4">
    <location>
        <begin position="805"/>
        <end position="923"/>
    </location>
</feature>
<dbReference type="Pfam" id="PF25772">
    <property type="entry name" value="HEAT_RRP12_N"/>
    <property type="match status" value="1"/>
</dbReference>
<keyword evidence="8" id="KW-1185">Reference proteome</keyword>
<feature type="compositionally biased region" description="Basic and acidic residues" evidence="4">
    <location>
        <begin position="736"/>
        <end position="748"/>
    </location>
</feature>
<name>A0A0M0K010_9EUKA</name>
<comment type="caution">
    <text evidence="7">The sequence shown here is derived from an EMBL/GenBank/DDBJ whole genome shotgun (WGS) entry which is preliminary data.</text>
</comment>
<dbReference type="EMBL" id="JWZX01001898">
    <property type="protein sequence ID" value="KOO31917.1"/>
    <property type="molecule type" value="Genomic_DNA"/>
</dbReference>
<gene>
    <name evidence="7" type="ORF">Ctob_013535</name>
</gene>
<dbReference type="InterPro" id="IPR011989">
    <property type="entry name" value="ARM-like"/>
</dbReference>
<dbReference type="InterPro" id="IPR052087">
    <property type="entry name" value="RRP12"/>
</dbReference>
<dbReference type="InterPro" id="IPR016024">
    <property type="entry name" value="ARM-type_fold"/>
</dbReference>
<feature type="domain" description="RRP12 HEAT" evidence="5">
    <location>
        <begin position="201"/>
        <end position="381"/>
    </location>
</feature>
<dbReference type="GO" id="GO:0005634">
    <property type="term" value="C:nucleus"/>
    <property type="evidence" value="ECO:0007669"/>
    <property type="project" value="UniProtKB-SubCell"/>
</dbReference>
<evidence type="ECO:0000259" key="6">
    <source>
        <dbReference type="Pfam" id="PF25772"/>
    </source>
</evidence>
<proteinExistence type="inferred from homology"/>